<name>A0A1I2D0V9_9BACT</name>
<gene>
    <name evidence="6" type="ORF">SAMN02745121_05357</name>
</gene>
<sequence>METTTPTWDDLRVLLAVHRHGSFLSAGRVLGTSTSTVARRIEALESALGSTLVHRSSAGTSIEPDALRLVALAEELEHGLEAVRRDAGGQASRLAGTVRLSVGDGFVRAVTQGLAEFRRKHPETCIELMSESRLADLARREADIGLRTTRTESQVLIERRLGVLRLGLYASQSYVERRLRSARLRPGDFERHDFVGLSGPAPRQKAAEDWLVERGAKHFPFRSNSMLAIVEATERGQGITMLAEVVGRELDRVVRIEVDDPLPTVTVWLVYHRELRQVPRIRAVAAALEELFHQRVGTG</sequence>
<dbReference type="InterPro" id="IPR058163">
    <property type="entry name" value="LysR-type_TF_proteobact-type"/>
</dbReference>
<dbReference type="Proteomes" id="UP000199400">
    <property type="component" value="Unassembled WGS sequence"/>
</dbReference>
<dbReference type="Gene3D" id="1.10.10.10">
    <property type="entry name" value="Winged helix-like DNA-binding domain superfamily/Winged helix DNA-binding domain"/>
    <property type="match status" value="1"/>
</dbReference>
<dbReference type="InterPro" id="IPR005119">
    <property type="entry name" value="LysR_subst-bd"/>
</dbReference>
<keyword evidence="2" id="KW-0805">Transcription regulation</keyword>
<dbReference type="SUPFAM" id="SSF53850">
    <property type="entry name" value="Periplasmic binding protein-like II"/>
    <property type="match status" value="1"/>
</dbReference>
<dbReference type="GO" id="GO:0006351">
    <property type="term" value="P:DNA-templated transcription"/>
    <property type="evidence" value="ECO:0007669"/>
    <property type="project" value="TreeGrafter"/>
</dbReference>
<keyword evidence="3" id="KW-0238">DNA-binding</keyword>
<dbReference type="PANTHER" id="PTHR30537">
    <property type="entry name" value="HTH-TYPE TRANSCRIPTIONAL REGULATOR"/>
    <property type="match status" value="1"/>
</dbReference>
<dbReference type="AlphaFoldDB" id="A0A1I2D0V9"/>
<organism evidence="6 7">
    <name type="scientific">Nannocystis exedens</name>
    <dbReference type="NCBI Taxonomy" id="54"/>
    <lineage>
        <taxon>Bacteria</taxon>
        <taxon>Pseudomonadati</taxon>
        <taxon>Myxococcota</taxon>
        <taxon>Polyangia</taxon>
        <taxon>Nannocystales</taxon>
        <taxon>Nannocystaceae</taxon>
        <taxon>Nannocystis</taxon>
    </lineage>
</organism>
<reference evidence="7" key="1">
    <citation type="submission" date="2016-10" db="EMBL/GenBank/DDBJ databases">
        <authorList>
            <person name="Varghese N."/>
            <person name="Submissions S."/>
        </authorList>
    </citation>
    <scope>NUCLEOTIDE SEQUENCE [LARGE SCALE GENOMIC DNA]</scope>
    <source>
        <strain evidence="7">ATCC 25963</strain>
    </source>
</reference>
<evidence type="ECO:0000256" key="3">
    <source>
        <dbReference type="ARBA" id="ARBA00023125"/>
    </source>
</evidence>
<dbReference type="STRING" id="54.SAMN02745121_05357"/>
<dbReference type="InterPro" id="IPR036388">
    <property type="entry name" value="WH-like_DNA-bd_sf"/>
</dbReference>
<dbReference type="InterPro" id="IPR000847">
    <property type="entry name" value="LysR_HTH_N"/>
</dbReference>
<dbReference type="GO" id="GO:0003700">
    <property type="term" value="F:DNA-binding transcription factor activity"/>
    <property type="evidence" value="ECO:0007669"/>
    <property type="project" value="InterPro"/>
</dbReference>
<dbReference type="PROSITE" id="PS50931">
    <property type="entry name" value="HTH_LYSR"/>
    <property type="match status" value="1"/>
</dbReference>
<dbReference type="InterPro" id="IPR036390">
    <property type="entry name" value="WH_DNA-bd_sf"/>
</dbReference>
<keyword evidence="7" id="KW-1185">Reference proteome</keyword>
<evidence type="ECO:0000256" key="4">
    <source>
        <dbReference type="ARBA" id="ARBA00023163"/>
    </source>
</evidence>
<evidence type="ECO:0000313" key="7">
    <source>
        <dbReference type="Proteomes" id="UP000199400"/>
    </source>
</evidence>
<dbReference type="Pfam" id="PF03466">
    <property type="entry name" value="LysR_substrate"/>
    <property type="match status" value="1"/>
</dbReference>
<feature type="domain" description="HTH lysR-type" evidence="5">
    <location>
        <begin position="6"/>
        <end position="60"/>
    </location>
</feature>
<dbReference type="SUPFAM" id="SSF46785">
    <property type="entry name" value="Winged helix' DNA-binding domain"/>
    <property type="match status" value="1"/>
</dbReference>
<evidence type="ECO:0000256" key="2">
    <source>
        <dbReference type="ARBA" id="ARBA00023015"/>
    </source>
</evidence>
<dbReference type="Gene3D" id="3.40.190.290">
    <property type="match status" value="1"/>
</dbReference>
<evidence type="ECO:0000313" key="6">
    <source>
        <dbReference type="EMBL" id="SFE73683.1"/>
    </source>
</evidence>
<dbReference type="RefSeq" id="WP_096326987.1">
    <property type="nucleotide sequence ID" value="NZ_FOMX01000018.1"/>
</dbReference>
<evidence type="ECO:0000259" key="5">
    <source>
        <dbReference type="PROSITE" id="PS50931"/>
    </source>
</evidence>
<comment type="similarity">
    <text evidence="1">Belongs to the LysR transcriptional regulatory family.</text>
</comment>
<dbReference type="EMBL" id="FOMX01000018">
    <property type="protein sequence ID" value="SFE73683.1"/>
    <property type="molecule type" value="Genomic_DNA"/>
</dbReference>
<protein>
    <submittedName>
        <fullName evidence="6">Transcriptional regulator, LysR family</fullName>
    </submittedName>
</protein>
<dbReference type="OrthoDB" id="5338251at2"/>
<evidence type="ECO:0000256" key="1">
    <source>
        <dbReference type="ARBA" id="ARBA00009437"/>
    </source>
</evidence>
<accession>A0A1I2D0V9</accession>
<keyword evidence="4" id="KW-0804">Transcription</keyword>
<dbReference type="Pfam" id="PF00126">
    <property type="entry name" value="HTH_1"/>
    <property type="match status" value="1"/>
</dbReference>
<dbReference type="PANTHER" id="PTHR30537:SF3">
    <property type="entry name" value="TRANSCRIPTIONAL REGULATORY PROTEIN"/>
    <property type="match status" value="1"/>
</dbReference>
<proteinExistence type="inferred from homology"/>
<dbReference type="GO" id="GO:0043565">
    <property type="term" value="F:sequence-specific DNA binding"/>
    <property type="evidence" value="ECO:0007669"/>
    <property type="project" value="TreeGrafter"/>
</dbReference>